<name>A0A6J6ZPT7_9ZZZZ</name>
<accession>A0A6J6ZPT7</accession>
<dbReference type="EMBL" id="CAFABF010000012">
    <property type="protein sequence ID" value="CAB4823640.1"/>
    <property type="molecule type" value="Genomic_DNA"/>
</dbReference>
<protein>
    <submittedName>
        <fullName evidence="1">Unannotated protein</fullName>
    </submittedName>
</protein>
<gene>
    <name evidence="1" type="ORF">UFOPK3167_00452</name>
</gene>
<evidence type="ECO:0000313" key="1">
    <source>
        <dbReference type="EMBL" id="CAB4823640.1"/>
    </source>
</evidence>
<organism evidence="1">
    <name type="scientific">freshwater metagenome</name>
    <dbReference type="NCBI Taxonomy" id="449393"/>
    <lineage>
        <taxon>unclassified sequences</taxon>
        <taxon>metagenomes</taxon>
        <taxon>ecological metagenomes</taxon>
    </lineage>
</organism>
<reference evidence="1" key="1">
    <citation type="submission" date="2020-05" db="EMBL/GenBank/DDBJ databases">
        <authorList>
            <person name="Chiriac C."/>
            <person name="Salcher M."/>
            <person name="Ghai R."/>
            <person name="Kavagutti S V."/>
        </authorList>
    </citation>
    <scope>NUCLEOTIDE SEQUENCE</scope>
</reference>
<proteinExistence type="predicted"/>
<sequence length="34" mass="3835">MRKSLLGPDTLPAKLQTLHLPGLVMQLIYSLTER</sequence>
<dbReference type="AlphaFoldDB" id="A0A6J6ZPT7"/>